<feature type="domain" description="C2H2-type" evidence="9">
    <location>
        <begin position="396"/>
        <end position="423"/>
    </location>
</feature>
<dbReference type="SMART" id="SM00355">
    <property type="entry name" value="ZnF_C2H2"/>
    <property type="match status" value="10"/>
</dbReference>
<proteinExistence type="predicted"/>
<dbReference type="InterPro" id="IPR013087">
    <property type="entry name" value="Znf_C2H2_type"/>
</dbReference>
<dbReference type="GO" id="GO:0005634">
    <property type="term" value="C:nucleus"/>
    <property type="evidence" value="ECO:0007669"/>
    <property type="project" value="UniProtKB-SubCell"/>
</dbReference>
<sequence>MSATTTPDQSIILVQNDEHGLPDDTPEQQGLTNDDILIKDAPKDELSTINDNDKANELHHQAEQPPPKATNRRQARVKQRRGHKYQTHDLIREISPKPEHQVVLISKEDETVTKRLEEVLVVNPDGASGPASEVVEIHQINLLSDHSSSTAILNGRRTVQCNICQRHMTESRLANHIRLLHVETGRDGDENTKRKEFRCEYCGKSYAIKYTFDQHVRTHTEGRPKCPECGSTFASAFSLFRHRAKSHNIEHNYTTHACDQCDKIFFSSSELTLHKQRHSSEKVHTCLVCKKGFSAKGNLRIHMRTHAKEKLYKCDICDNSFSHPYSLVSHRRIHTNEFPFTCSECGKSYRSKHQLSSHKNVHSDNRPYGCDQCDKTFRSRTAFKMHQDQHNGIKRFSCKFCDRKFQCHANKAKHERRHLGVKRFKCDDCDKAFIEKQELKNHQKVHAKNDTKKISNDKQACSSSE</sequence>
<keyword evidence="4 7" id="KW-0863">Zinc-finger</keyword>
<evidence type="ECO:0000256" key="1">
    <source>
        <dbReference type="ARBA" id="ARBA00004123"/>
    </source>
</evidence>
<dbReference type="AlphaFoldDB" id="A0A6G1SHB3"/>
<evidence type="ECO:0000256" key="3">
    <source>
        <dbReference type="ARBA" id="ARBA00022737"/>
    </source>
</evidence>
<feature type="domain" description="C2H2-type" evidence="9">
    <location>
        <begin position="368"/>
        <end position="395"/>
    </location>
</feature>
<reference evidence="10" key="1">
    <citation type="submission" date="2018-10" db="EMBL/GenBank/DDBJ databases">
        <title>Transcriptome assembly of Aceria tosichella (Wheat curl mite) Type 2.</title>
        <authorList>
            <person name="Scully E.D."/>
            <person name="Geib S.M."/>
            <person name="Palmer N.A."/>
            <person name="Gupta A.K."/>
            <person name="Sarath G."/>
            <person name="Tatineni S."/>
        </authorList>
    </citation>
    <scope>NUCLEOTIDE SEQUENCE</scope>
    <source>
        <strain evidence="10">LincolnNE</strain>
    </source>
</reference>
<dbReference type="FunFam" id="3.30.160.60:FF:000016">
    <property type="entry name" value="zinc finger protein 37 homolog"/>
    <property type="match status" value="1"/>
</dbReference>
<dbReference type="FunFam" id="3.30.160.60:FF:000624">
    <property type="entry name" value="zinc finger protein 697"/>
    <property type="match status" value="2"/>
</dbReference>
<feature type="region of interest" description="Disordered" evidence="8">
    <location>
        <begin position="1"/>
        <end position="85"/>
    </location>
</feature>
<feature type="domain" description="C2H2-type" evidence="9">
    <location>
        <begin position="312"/>
        <end position="339"/>
    </location>
</feature>
<feature type="domain" description="C2H2-type" evidence="9">
    <location>
        <begin position="224"/>
        <end position="252"/>
    </location>
</feature>
<dbReference type="GO" id="GO:0008270">
    <property type="term" value="F:zinc ion binding"/>
    <property type="evidence" value="ECO:0007669"/>
    <property type="project" value="UniProtKB-KW"/>
</dbReference>
<gene>
    <name evidence="10" type="primary">Zfp28</name>
    <name evidence="10" type="ORF">g.3339</name>
</gene>
<feature type="compositionally biased region" description="Basic residues" evidence="8">
    <location>
        <begin position="70"/>
        <end position="85"/>
    </location>
</feature>
<dbReference type="PROSITE" id="PS50157">
    <property type="entry name" value="ZINC_FINGER_C2H2_2"/>
    <property type="match status" value="9"/>
</dbReference>
<evidence type="ECO:0000256" key="5">
    <source>
        <dbReference type="ARBA" id="ARBA00022833"/>
    </source>
</evidence>
<keyword evidence="6" id="KW-0539">Nucleus</keyword>
<comment type="subcellular location">
    <subcellularLocation>
        <location evidence="1">Nucleus</location>
    </subcellularLocation>
</comment>
<dbReference type="GO" id="GO:0006357">
    <property type="term" value="P:regulation of transcription by RNA polymerase II"/>
    <property type="evidence" value="ECO:0007669"/>
    <property type="project" value="TreeGrafter"/>
</dbReference>
<dbReference type="GO" id="GO:0000978">
    <property type="term" value="F:RNA polymerase II cis-regulatory region sequence-specific DNA binding"/>
    <property type="evidence" value="ECO:0007669"/>
    <property type="project" value="TreeGrafter"/>
</dbReference>
<dbReference type="PROSITE" id="PS00028">
    <property type="entry name" value="ZINC_FINGER_C2H2_1"/>
    <property type="match status" value="9"/>
</dbReference>
<evidence type="ECO:0000313" key="10">
    <source>
        <dbReference type="EMBL" id="MDE49303.1"/>
    </source>
</evidence>
<feature type="domain" description="C2H2-type" evidence="9">
    <location>
        <begin position="340"/>
        <end position="367"/>
    </location>
</feature>
<evidence type="ECO:0000256" key="2">
    <source>
        <dbReference type="ARBA" id="ARBA00022723"/>
    </source>
</evidence>
<dbReference type="FunFam" id="3.30.160.60:FF:000706">
    <property type="entry name" value="Zinc finger protein"/>
    <property type="match status" value="1"/>
</dbReference>
<evidence type="ECO:0000259" key="9">
    <source>
        <dbReference type="PROSITE" id="PS50157"/>
    </source>
</evidence>
<feature type="domain" description="C2H2-type" evidence="9">
    <location>
        <begin position="284"/>
        <end position="311"/>
    </location>
</feature>
<feature type="domain" description="C2H2-type" evidence="9">
    <location>
        <begin position="197"/>
        <end position="224"/>
    </location>
</feature>
<feature type="domain" description="C2H2-type" evidence="9">
    <location>
        <begin position="424"/>
        <end position="451"/>
    </location>
</feature>
<dbReference type="Gene3D" id="3.30.160.60">
    <property type="entry name" value="Classic Zinc Finger"/>
    <property type="match status" value="8"/>
</dbReference>
<protein>
    <submittedName>
        <fullName evidence="10">Zinc finger protein 28</fullName>
    </submittedName>
</protein>
<feature type="domain" description="C2H2-type" evidence="9">
    <location>
        <begin position="256"/>
        <end position="283"/>
    </location>
</feature>
<dbReference type="PANTHER" id="PTHR24390:SF226">
    <property type="entry name" value="GH10523P-RELATED"/>
    <property type="match status" value="1"/>
</dbReference>
<dbReference type="EMBL" id="GGYP01004532">
    <property type="protein sequence ID" value="MDE49303.1"/>
    <property type="molecule type" value="Transcribed_RNA"/>
</dbReference>
<feature type="compositionally biased region" description="Basic and acidic residues" evidence="8">
    <location>
        <begin position="36"/>
        <end position="62"/>
    </location>
</feature>
<keyword evidence="3" id="KW-0677">Repeat</keyword>
<evidence type="ECO:0000256" key="7">
    <source>
        <dbReference type="PROSITE-ProRule" id="PRU00042"/>
    </source>
</evidence>
<feature type="compositionally biased region" description="Basic and acidic residues" evidence="8">
    <location>
        <begin position="442"/>
        <end position="456"/>
    </location>
</feature>
<dbReference type="Pfam" id="PF00096">
    <property type="entry name" value="zf-C2H2"/>
    <property type="match status" value="8"/>
</dbReference>
<evidence type="ECO:0000256" key="8">
    <source>
        <dbReference type="SAM" id="MobiDB-lite"/>
    </source>
</evidence>
<keyword evidence="5" id="KW-0862">Zinc</keyword>
<name>A0A6G1SHB3_9ACAR</name>
<evidence type="ECO:0000256" key="4">
    <source>
        <dbReference type="ARBA" id="ARBA00022771"/>
    </source>
</evidence>
<accession>A0A6G1SHB3</accession>
<keyword evidence="2" id="KW-0479">Metal-binding</keyword>
<organism evidence="10">
    <name type="scientific">Aceria tosichella</name>
    <name type="common">wheat curl mite</name>
    <dbReference type="NCBI Taxonomy" id="561515"/>
    <lineage>
        <taxon>Eukaryota</taxon>
        <taxon>Metazoa</taxon>
        <taxon>Ecdysozoa</taxon>
        <taxon>Arthropoda</taxon>
        <taxon>Chelicerata</taxon>
        <taxon>Arachnida</taxon>
        <taxon>Acari</taxon>
        <taxon>Acariformes</taxon>
        <taxon>Trombidiformes</taxon>
        <taxon>Prostigmata</taxon>
        <taxon>Eupodina</taxon>
        <taxon>Eriophyoidea</taxon>
        <taxon>Eriophyidae</taxon>
        <taxon>Eriophyinae</taxon>
        <taxon>Aceriini</taxon>
        <taxon>Aceria</taxon>
    </lineage>
</organism>
<feature type="compositionally biased region" description="Polar residues" evidence="8">
    <location>
        <begin position="1"/>
        <end position="13"/>
    </location>
</feature>
<evidence type="ECO:0000256" key="6">
    <source>
        <dbReference type="ARBA" id="ARBA00023242"/>
    </source>
</evidence>
<dbReference type="PANTHER" id="PTHR24390">
    <property type="entry name" value="ZINC FINGER PROTEIN"/>
    <property type="match status" value="1"/>
</dbReference>
<dbReference type="SUPFAM" id="SSF57667">
    <property type="entry name" value="beta-beta-alpha zinc fingers"/>
    <property type="match status" value="5"/>
</dbReference>
<dbReference type="GO" id="GO:0003700">
    <property type="term" value="F:DNA-binding transcription factor activity"/>
    <property type="evidence" value="ECO:0007669"/>
    <property type="project" value="TreeGrafter"/>
</dbReference>
<feature type="region of interest" description="Disordered" evidence="8">
    <location>
        <begin position="442"/>
        <end position="465"/>
    </location>
</feature>
<dbReference type="InterPro" id="IPR036236">
    <property type="entry name" value="Znf_C2H2_sf"/>
</dbReference>